<keyword evidence="4" id="KW-0812">Transmembrane</keyword>
<dbReference type="PANTHER" id="PTHR48081:SF8">
    <property type="entry name" value="ALPHA_BETA HYDROLASE FOLD-3 DOMAIN-CONTAINING PROTEIN-RELATED"/>
    <property type="match status" value="1"/>
</dbReference>
<dbReference type="InterPro" id="IPR033140">
    <property type="entry name" value="Lipase_GDXG_put_SER_AS"/>
</dbReference>
<dbReference type="Proteomes" id="UP000095768">
    <property type="component" value="Unassembled WGS sequence"/>
</dbReference>
<dbReference type="RefSeq" id="WP_069995832.1">
    <property type="nucleotide sequence ID" value="NZ_FMPG01000008.1"/>
</dbReference>
<dbReference type="AlphaFoldDB" id="A0A1D4NB78"/>
<dbReference type="InterPro" id="IPR050300">
    <property type="entry name" value="GDXG_lipolytic_enzyme"/>
</dbReference>
<name>A0A1D4NB78_9STAP</name>
<evidence type="ECO:0000256" key="4">
    <source>
        <dbReference type="SAM" id="Phobius"/>
    </source>
</evidence>
<feature type="transmembrane region" description="Helical" evidence="4">
    <location>
        <begin position="6"/>
        <end position="25"/>
    </location>
</feature>
<evidence type="ECO:0000313" key="9">
    <source>
        <dbReference type="Proteomes" id="UP000095412"/>
    </source>
</evidence>
<evidence type="ECO:0000313" key="10">
    <source>
        <dbReference type="Proteomes" id="UP000095768"/>
    </source>
</evidence>
<dbReference type="Proteomes" id="UP000095412">
    <property type="component" value="Unassembled WGS sequence"/>
</dbReference>
<comment type="similarity">
    <text evidence="1">Belongs to the 'GDXG' lipolytic enzyme family.</text>
</comment>
<evidence type="ECO:0000256" key="1">
    <source>
        <dbReference type="ARBA" id="ARBA00010515"/>
    </source>
</evidence>
<feature type="domain" description="Alpha/beta hydrolase fold-3" evidence="5">
    <location>
        <begin position="157"/>
        <end position="362"/>
    </location>
</feature>
<feature type="transmembrane region" description="Helical" evidence="4">
    <location>
        <begin position="57"/>
        <end position="74"/>
    </location>
</feature>
<reference evidence="8 10" key="1">
    <citation type="submission" date="2016-09" db="EMBL/GenBank/DDBJ databases">
        <authorList>
            <consortium name="Pathogen Informatics"/>
        </authorList>
    </citation>
    <scope>NUCLEOTIDE SEQUENCE [LARGE SCALE GENOMIC DNA]</scope>
    <source>
        <strain evidence="8 10">82B</strain>
    </source>
</reference>
<sequence length="386" mass="43694">MNHIIALIGFSLVTLIICIIEILLLKILHAHYWAYLLVGIIFISLVLNFYFKWIAGWHYIWIWISIIVLLLIILNTGRIRQDVSFSGNLTAGTLKFLTRDLSNSDSSSTNSQNNNYNWKTWTPPKGYSNKMYSVGAVKGYLLKKHAQQSNQHHIIYQIHGGGYINGFSKMYNKTALKYAQASKSSPVFSIDYRVAPKFKYPTALNDVIDGYHWLLNQGYQPKDIIIAGDSAGGGLALALTLKLQDNHQPLPKMLILSSPWTDLSAEGKSYRKNFHKDVIFGSNQPPTKETTNINIPYARKDQLTDPYVSPAFGNYKDMPPMLIQTGADEMLLSDSQTIARKVNQSGGQAQLITYPGMFHTFYVLAPWLPESKHAWSNIERFINNNI</sequence>
<keyword evidence="2 8" id="KW-0378">Hydrolase</keyword>
<dbReference type="Pfam" id="PF07859">
    <property type="entry name" value="Abhydrolase_3"/>
    <property type="match status" value="1"/>
</dbReference>
<reference evidence="6" key="3">
    <citation type="submission" date="2018-03" db="EMBL/GenBank/DDBJ databases">
        <title>A novel mecC allotype, mecC3, in a new Staphylococcus species, Staphylococcus caeli.</title>
        <authorList>
            <person name="MacFadyen A.C."/>
            <person name="Harrison E.M."/>
            <person name="Morgan F.J.E."/>
            <person name="Parkhill J."/>
            <person name="Holmes M.A."/>
            <person name="Paterson G.K."/>
        </authorList>
    </citation>
    <scope>NUCLEOTIDE SEQUENCE</scope>
    <source>
        <strain evidence="6">82B</strain>
    </source>
</reference>
<dbReference type="PANTHER" id="PTHR48081">
    <property type="entry name" value="AB HYDROLASE SUPERFAMILY PROTEIN C4A8.06C"/>
    <property type="match status" value="1"/>
</dbReference>
<feature type="transmembrane region" description="Helical" evidence="4">
    <location>
        <begin position="32"/>
        <end position="51"/>
    </location>
</feature>
<evidence type="ECO:0000259" key="5">
    <source>
        <dbReference type="Pfam" id="PF07859"/>
    </source>
</evidence>
<keyword evidence="4" id="KW-1133">Transmembrane helix</keyword>
<dbReference type="EC" id="3.1.1.83" evidence="8"/>
<dbReference type="InterPro" id="IPR013094">
    <property type="entry name" value="AB_hydrolase_3"/>
</dbReference>
<dbReference type="EMBL" id="FMPG01000008">
    <property type="protein sequence ID" value="SCT15264.1"/>
    <property type="molecule type" value="Genomic_DNA"/>
</dbReference>
<evidence type="ECO:0000313" key="7">
    <source>
        <dbReference type="EMBL" id="SCT07934.1"/>
    </source>
</evidence>
<dbReference type="SUPFAM" id="SSF53474">
    <property type="entry name" value="alpha/beta-Hydrolases"/>
    <property type="match status" value="1"/>
</dbReference>
<keyword evidence="4" id="KW-0472">Membrane</keyword>
<proteinExistence type="inferred from homology"/>
<accession>A0A2U8RL90</accession>
<dbReference type="InterPro" id="IPR029058">
    <property type="entry name" value="AB_hydrolase_fold"/>
</dbReference>
<evidence type="ECO:0000256" key="2">
    <source>
        <dbReference type="ARBA" id="ARBA00022801"/>
    </source>
</evidence>
<dbReference type="GO" id="GO:0016787">
    <property type="term" value="F:hydrolase activity"/>
    <property type="evidence" value="ECO:0007669"/>
    <property type="project" value="UniProtKB-KW"/>
</dbReference>
<dbReference type="EMBL" id="FMPI01000012">
    <property type="protein sequence ID" value="SCT07934.1"/>
    <property type="molecule type" value="Genomic_DNA"/>
</dbReference>
<evidence type="ECO:0000313" key="8">
    <source>
        <dbReference type="EMBL" id="SCT15264.1"/>
    </source>
</evidence>
<dbReference type="Gene3D" id="3.40.50.1820">
    <property type="entry name" value="alpha/beta hydrolase"/>
    <property type="match status" value="1"/>
</dbReference>
<reference evidence="7 9" key="2">
    <citation type="submission" date="2016-09" db="EMBL/GenBank/DDBJ databases">
        <authorList>
            <consortium name="Pathogen Informatics"/>
            <person name="Sun Q."/>
            <person name="Inoue M."/>
        </authorList>
    </citation>
    <scope>NUCLEOTIDE SEQUENCE [LARGE SCALE GENOMIC DNA]</scope>
    <source>
        <strain evidence="7 9">82C</strain>
    </source>
</reference>
<feature type="active site" evidence="3">
    <location>
        <position position="230"/>
    </location>
</feature>
<dbReference type="OrthoDB" id="9815425at2"/>
<evidence type="ECO:0000256" key="3">
    <source>
        <dbReference type="PROSITE-ProRule" id="PRU10038"/>
    </source>
</evidence>
<accession>A0A1D4NB78</accession>
<dbReference type="EMBL" id="MH155596">
    <property type="protein sequence ID" value="AWM30181.1"/>
    <property type="molecule type" value="Genomic_DNA"/>
</dbReference>
<gene>
    <name evidence="8" type="primary">mlhB_2</name>
    <name evidence="8" type="ORF">SAMEA2297795_01901</name>
    <name evidence="7" type="ORF">SAMEA2297796_01690</name>
    <name evidence="6" type="ORF">SCC82B_00041</name>
</gene>
<protein>
    <submittedName>
        <fullName evidence="6">Alpha/beta hydrolase fold-3 domain-containing protein</fullName>
    </submittedName>
    <submittedName>
        <fullName evidence="8">Esterase</fullName>
        <ecNumber evidence="8">3.1.1.83</ecNumber>
    </submittedName>
</protein>
<dbReference type="PROSITE" id="PS01174">
    <property type="entry name" value="LIPASE_GDXG_SER"/>
    <property type="match status" value="1"/>
</dbReference>
<evidence type="ECO:0000313" key="6">
    <source>
        <dbReference type="EMBL" id="AWM30181.1"/>
    </source>
</evidence>
<keyword evidence="9" id="KW-1185">Reference proteome</keyword>
<organism evidence="8 10">
    <name type="scientific">Staphylococcus caeli</name>
    <dbReference type="NCBI Taxonomy" id="2201815"/>
    <lineage>
        <taxon>Bacteria</taxon>
        <taxon>Bacillati</taxon>
        <taxon>Bacillota</taxon>
        <taxon>Bacilli</taxon>
        <taxon>Bacillales</taxon>
        <taxon>Staphylococcaceae</taxon>
        <taxon>Staphylococcus</taxon>
    </lineage>
</organism>